<keyword evidence="1 2" id="KW-0413">Isomerase</keyword>
<dbReference type="InterPro" id="IPR024203">
    <property type="entry name" value="Deoxy-glucuronate_isom_IolB"/>
</dbReference>
<dbReference type="Pfam" id="PF04962">
    <property type="entry name" value="KduI"/>
    <property type="match status" value="1"/>
</dbReference>
<comment type="caution">
    <text evidence="2">The sequence shown here is derived from an EMBL/GenBank/DDBJ whole genome shotgun (WGS) entry which is preliminary data.</text>
</comment>
<name>A0ABP7MB70_9GAMM</name>
<sequence length="277" mass="29735">MTSPLLVRPHAPDDSGTVLEVTPASAGWKHVGFRVARLIDGQVHAGGDAARETCLVLVAGSADITAGGQSFEGIGGRATPFEDRAPGAVYVPAGVPYAVVARGDVELAVCTAPGRGDGQVRQIDPARMSREVRGSGTNTRHVRNILPQTEAADSLLVVEVITPGGHWSSYPPHKHDTATPGEETALEETYYHRLQPSQGFAIQRVYTDDRSLDETVSVADGDVVMVPRGYHPVGAPHGYDLYYLNVMAGPQRRWVFRNDPAHEWIVQPAPAPAPDKR</sequence>
<dbReference type="EMBL" id="BAAAZU010000003">
    <property type="protein sequence ID" value="GAA3916594.1"/>
    <property type="molecule type" value="Genomic_DNA"/>
</dbReference>
<dbReference type="PANTHER" id="PTHR39193:SF1">
    <property type="entry name" value="5-DEOXY-GLUCURONATE ISOMERASE"/>
    <property type="match status" value="1"/>
</dbReference>
<evidence type="ECO:0000313" key="3">
    <source>
        <dbReference type="Proteomes" id="UP001501727"/>
    </source>
</evidence>
<protein>
    <submittedName>
        <fullName evidence="2">5-deoxy-glucuronate isomerase</fullName>
    </submittedName>
</protein>
<dbReference type="InterPro" id="IPR021120">
    <property type="entry name" value="KduI/IolB_isomerase"/>
</dbReference>
<keyword evidence="3" id="KW-1185">Reference proteome</keyword>
<dbReference type="PIRSF" id="PIRSF036628">
    <property type="entry name" value="IolB"/>
    <property type="match status" value="1"/>
</dbReference>
<dbReference type="GO" id="GO:0016853">
    <property type="term" value="F:isomerase activity"/>
    <property type="evidence" value="ECO:0007669"/>
    <property type="project" value="UniProtKB-KW"/>
</dbReference>
<dbReference type="RefSeq" id="WP_344758567.1">
    <property type="nucleotide sequence ID" value="NZ_BAAAZU010000003.1"/>
</dbReference>
<dbReference type="NCBIfam" id="TIGR04378">
    <property type="entry name" value="myo_inos_iolB"/>
    <property type="match status" value="1"/>
</dbReference>
<reference evidence="3" key="1">
    <citation type="journal article" date="2019" name="Int. J. Syst. Evol. Microbiol.">
        <title>The Global Catalogue of Microorganisms (GCM) 10K type strain sequencing project: providing services to taxonomists for standard genome sequencing and annotation.</title>
        <authorList>
            <consortium name="The Broad Institute Genomics Platform"/>
            <consortium name="The Broad Institute Genome Sequencing Center for Infectious Disease"/>
            <person name="Wu L."/>
            <person name="Ma J."/>
        </authorList>
    </citation>
    <scope>NUCLEOTIDE SEQUENCE [LARGE SCALE GENOMIC DNA]</scope>
    <source>
        <strain evidence="3">JCM 16916</strain>
    </source>
</reference>
<dbReference type="Gene3D" id="2.60.120.10">
    <property type="entry name" value="Jelly Rolls"/>
    <property type="match status" value="2"/>
</dbReference>
<dbReference type="SUPFAM" id="SSF51182">
    <property type="entry name" value="RmlC-like cupins"/>
    <property type="match status" value="1"/>
</dbReference>
<dbReference type="Proteomes" id="UP001501727">
    <property type="component" value="Unassembled WGS sequence"/>
</dbReference>
<organism evidence="2 3">
    <name type="scientific">Luteimonas lutimaris</name>
    <dbReference type="NCBI Taxonomy" id="698645"/>
    <lineage>
        <taxon>Bacteria</taxon>
        <taxon>Pseudomonadati</taxon>
        <taxon>Pseudomonadota</taxon>
        <taxon>Gammaproteobacteria</taxon>
        <taxon>Lysobacterales</taxon>
        <taxon>Lysobacteraceae</taxon>
        <taxon>Luteimonas</taxon>
    </lineage>
</organism>
<evidence type="ECO:0000256" key="1">
    <source>
        <dbReference type="ARBA" id="ARBA00023235"/>
    </source>
</evidence>
<accession>A0ABP7MB70</accession>
<proteinExistence type="predicted"/>
<gene>
    <name evidence="2" type="primary">iolB</name>
    <name evidence="2" type="ORF">GCM10022229_07300</name>
</gene>
<dbReference type="InterPro" id="IPR011051">
    <property type="entry name" value="RmlC_Cupin_sf"/>
</dbReference>
<dbReference type="PANTHER" id="PTHR39193">
    <property type="entry name" value="5-DEOXY-GLUCURONATE ISOMERASE"/>
    <property type="match status" value="1"/>
</dbReference>
<dbReference type="InterPro" id="IPR014710">
    <property type="entry name" value="RmlC-like_jellyroll"/>
</dbReference>
<evidence type="ECO:0000313" key="2">
    <source>
        <dbReference type="EMBL" id="GAA3916594.1"/>
    </source>
</evidence>